<reference evidence="3 4" key="1">
    <citation type="submission" date="2022-12" db="EMBL/GenBank/DDBJ databases">
        <title>Polyphasic characterization of Geotalea uranireducens NIT-SL11 newly isolated from a complex of sewage sludge and microbially reduced graphene oxide.</title>
        <authorList>
            <person name="Xie L."/>
            <person name="Yoshida N."/>
            <person name="Meng L."/>
        </authorList>
    </citation>
    <scope>NUCLEOTIDE SEQUENCE [LARGE SCALE GENOMIC DNA]</scope>
    <source>
        <strain evidence="3 4">NIT-SL11</strain>
    </source>
</reference>
<feature type="coiled-coil region" evidence="1">
    <location>
        <begin position="240"/>
        <end position="301"/>
    </location>
</feature>
<evidence type="ECO:0000259" key="2">
    <source>
        <dbReference type="Pfam" id="PF13476"/>
    </source>
</evidence>
<evidence type="ECO:0000256" key="1">
    <source>
        <dbReference type="SAM" id="Coils"/>
    </source>
</evidence>
<dbReference type="Pfam" id="PF13476">
    <property type="entry name" value="AAA_23"/>
    <property type="match status" value="1"/>
</dbReference>
<proteinExistence type="predicted"/>
<feature type="coiled-coil region" evidence="1">
    <location>
        <begin position="434"/>
        <end position="482"/>
    </location>
</feature>
<accession>A0ABM8EFR0</accession>
<evidence type="ECO:0000313" key="3">
    <source>
        <dbReference type="EMBL" id="BDV41216.1"/>
    </source>
</evidence>
<feature type="domain" description="Rad50/SbcC-type AAA" evidence="2">
    <location>
        <begin position="5"/>
        <end position="287"/>
    </location>
</feature>
<organism evidence="3 4">
    <name type="scientific">Geotalea uraniireducens</name>
    <dbReference type="NCBI Taxonomy" id="351604"/>
    <lineage>
        <taxon>Bacteria</taxon>
        <taxon>Pseudomonadati</taxon>
        <taxon>Thermodesulfobacteriota</taxon>
        <taxon>Desulfuromonadia</taxon>
        <taxon>Geobacterales</taxon>
        <taxon>Geobacteraceae</taxon>
        <taxon>Geotalea</taxon>
    </lineage>
</organism>
<gene>
    <name evidence="3" type="ORF">GURASL_01390</name>
</gene>
<dbReference type="InterPro" id="IPR038729">
    <property type="entry name" value="Rad50/SbcC_AAA"/>
</dbReference>
<dbReference type="Proteomes" id="UP001317705">
    <property type="component" value="Chromosome"/>
</dbReference>
<dbReference type="Gene3D" id="3.40.50.300">
    <property type="entry name" value="P-loop containing nucleotide triphosphate hydrolases"/>
    <property type="match status" value="2"/>
</dbReference>
<keyword evidence="1" id="KW-0175">Coiled coil</keyword>
<dbReference type="SUPFAM" id="SSF52540">
    <property type="entry name" value="P-loop containing nucleoside triphosphate hydrolases"/>
    <property type="match status" value="2"/>
</dbReference>
<dbReference type="PANTHER" id="PTHR32114:SF2">
    <property type="entry name" value="ABC TRANSPORTER ABCH.3"/>
    <property type="match status" value="1"/>
</dbReference>
<dbReference type="InterPro" id="IPR027417">
    <property type="entry name" value="P-loop_NTPase"/>
</dbReference>
<sequence>MILLKLTVENFRQFRGKQEIQFFTPSKEDANVTVVFGENGRGKTGLFRAIVFCLFGERRLSQDGDVPHDELQLVNVSALEANPDKPVKTVVELEFSHRDSHYRLRRAILGMQDDGRIIEEEDEIRLFVTPASGNTQQVPTTEINEVIDSILDRRVKDYFLFDGEKIERLTRASIEQRREISAGIRNLLNVDALETAIKAVGRVTRGLERELSGASHEELSRLLKRLGDNEEEQTRAGKRLDELAHEIRLARQEIEKTDKELEKFNEIRHLLERRKSLEQELSELEQQAAEALSEMKNLVCKASALIVAPTVISVYEHIDHQKQKGEIPSEIRRDLIERILEEKLCICGSSVCEGSDAYTHIIEWLKRTSDVSTQDAALNLWRYLSEVRNHFSDDADLTEKRLQQYGNIRSAIANVNRSLENVSNQIGTSERHDATKLDEHRKKLQENIISLEANARVTQSQLEQLQQENDRLRALLKEEKLKVGRNDELSRRSILARDTQDALNDIYSQFTREIKDMISESATLLFRDLLDQEGRENLRTIIVNEDYSLQVLDRYKKPFLANISAGQRQIMSISFIAALARIAARGSKIEIPLFMDTPFGRLSYEHRQNLINQVPTFASQWILLATDTEFRRQEAQLLKNSGKWGKFFMLRSTKDGNTEIVEQDISSALAILRDEEAYQ</sequence>
<name>A0ABM8EFR0_9BACT</name>
<protein>
    <recommendedName>
        <fullName evidence="2">Rad50/SbcC-type AAA domain-containing protein</fullName>
    </recommendedName>
</protein>
<dbReference type="PANTHER" id="PTHR32114">
    <property type="entry name" value="ABC TRANSPORTER ABCH.3"/>
    <property type="match status" value="1"/>
</dbReference>
<dbReference type="EMBL" id="AP027151">
    <property type="protein sequence ID" value="BDV41216.1"/>
    <property type="molecule type" value="Genomic_DNA"/>
</dbReference>
<evidence type="ECO:0000313" key="4">
    <source>
        <dbReference type="Proteomes" id="UP001317705"/>
    </source>
</evidence>
<keyword evidence="4" id="KW-1185">Reference proteome</keyword>
<dbReference type="RefSeq" id="WP_282001180.1">
    <property type="nucleotide sequence ID" value="NZ_AP027151.1"/>
</dbReference>